<dbReference type="PROSITE" id="PS51379">
    <property type="entry name" value="4FE4S_FER_2"/>
    <property type="match status" value="1"/>
</dbReference>
<proteinExistence type="predicted"/>
<keyword evidence="3" id="KW-1185">Reference proteome</keyword>
<dbReference type="Proteomes" id="UP000422108">
    <property type="component" value="Chromosome"/>
</dbReference>
<evidence type="ECO:0000313" key="2">
    <source>
        <dbReference type="EMBL" id="BBO87968.1"/>
    </source>
</evidence>
<name>A0A5K8A6F8_9BACT</name>
<dbReference type="EMBL" id="AP021879">
    <property type="protein sequence ID" value="BBO87968.1"/>
    <property type="molecule type" value="Genomic_DNA"/>
</dbReference>
<feature type="domain" description="4Fe-4S ferredoxin-type" evidence="1">
    <location>
        <begin position="71"/>
        <end position="98"/>
    </location>
</feature>
<reference evidence="2 3" key="1">
    <citation type="submission" date="2019-11" db="EMBL/GenBank/DDBJ databases">
        <title>Comparative genomics of hydrocarbon-degrading Desulfosarcina strains.</title>
        <authorList>
            <person name="Watanabe M."/>
            <person name="Kojima H."/>
            <person name="Fukui M."/>
        </authorList>
    </citation>
    <scope>NUCLEOTIDE SEQUENCE [LARGE SCALE GENOMIC DNA]</scope>
    <source>
        <strain evidence="3">oXyS1</strain>
    </source>
</reference>
<organism evidence="2 3">
    <name type="scientific">Desulfosarcina ovata subsp. ovata</name>
    <dbReference type="NCBI Taxonomy" id="2752305"/>
    <lineage>
        <taxon>Bacteria</taxon>
        <taxon>Pseudomonadati</taxon>
        <taxon>Thermodesulfobacteriota</taxon>
        <taxon>Desulfobacteria</taxon>
        <taxon>Desulfobacterales</taxon>
        <taxon>Desulfosarcinaceae</taxon>
        <taxon>Desulfosarcina</taxon>
    </lineage>
</organism>
<sequence length="98" mass="11250">MNGDCYRVTFIDSDKEEKVEFIKVLGDCAKFGMDNIVKVERAFIRVFPEVEMSVVRSRIEARTQQDKKDGRDEDKNFSKNVGVCGLCYASNCPHNCFK</sequence>
<evidence type="ECO:0000259" key="1">
    <source>
        <dbReference type="PROSITE" id="PS51379"/>
    </source>
</evidence>
<protein>
    <recommendedName>
        <fullName evidence="1">4Fe-4S ferredoxin-type domain-containing protein</fullName>
    </recommendedName>
</protein>
<dbReference type="RefSeq" id="WP_155309353.1">
    <property type="nucleotide sequence ID" value="NZ_AP021879.1"/>
</dbReference>
<dbReference type="AlphaFoldDB" id="A0A5K8A6F8"/>
<gene>
    <name evidence="2" type="ORF">DSCOOX_11480</name>
</gene>
<dbReference type="InterPro" id="IPR017896">
    <property type="entry name" value="4Fe4S_Fe-S-bd"/>
</dbReference>
<evidence type="ECO:0000313" key="3">
    <source>
        <dbReference type="Proteomes" id="UP000422108"/>
    </source>
</evidence>
<accession>A0A5K8A6F8</accession>